<dbReference type="CDD" id="cd14687">
    <property type="entry name" value="bZIP_ATF2"/>
    <property type="match status" value="1"/>
</dbReference>
<dbReference type="VEuPathDB" id="FungiDB:ASPBRDRAFT_49654"/>
<dbReference type="Gene3D" id="1.20.5.170">
    <property type="match status" value="1"/>
</dbReference>
<evidence type="ECO:0000313" key="7">
    <source>
        <dbReference type="Proteomes" id="UP000184499"/>
    </source>
</evidence>
<dbReference type="InterPro" id="IPR004827">
    <property type="entry name" value="bZIP"/>
</dbReference>
<name>A0A1L9U1M1_ASPBC</name>
<evidence type="ECO:0000256" key="3">
    <source>
        <dbReference type="ARBA" id="ARBA00023163"/>
    </source>
</evidence>
<gene>
    <name evidence="6" type="ORF">ASPBRDRAFT_49654</name>
</gene>
<dbReference type="EMBL" id="KV878719">
    <property type="protein sequence ID" value="OJJ65590.1"/>
    <property type="molecule type" value="Genomic_DNA"/>
</dbReference>
<dbReference type="Pfam" id="PF00170">
    <property type="entry name" value="bZIP_1"/>
    <property type="match status" value="1"/>
</dbReference>
<proteinExistence type="predicted"/>
<dbReference type="SUPFAM" id="SSF57959">
    <property type="entry name" value="Leucine zipper domain"/>
    <property type="match status" value="1"/>
</dbReference>
<feature type="domain" description="BZIP" evidence="5">
    <location>
        <begin position="175"/>
        <end position="238"/>
    </location>
</feature>
<organism evidence="6 7">
    <name type="scientific">Aspergillus brasiliensis (strain CBS 101740 / IMI 381727 / IBT 21946)</name>
    <dbReference type="NCBI Taxonomy" id="767769"/>
    <lineage>
        <taxon>Eukaryota</taxon>
        <taxon>Fungi</taxon>
        <taxon>Dikarya</taxon>
        <taxon>Ascomycota</taxon>
        <taxon>Pezizomycotina</taxon>
        <taxon>Eurotiomycetes</taxon>
        <taxon>Eurotiomycetidae</taxon>
        <taxon>Eurotiales</taxon>
        <taxon>Aspergillaceae</taxon>
        <taxon>Aspergillus</taxon>
        <taxon>Aspergillus subgen. Circumdati</taxon>
    </lineage>
</organism>
<reference evidence="7" key="1">
    <citation type="journal article" date="2017" name="Genome Biol.">
        <title>Comparative genomics reveals high biological diversity and specific adaptations in the industrially and medically important fungal genus Aspergillus.</title>
        <authorList>
            <person name="de Vries R.P."/>
            <person name="Riley R."/>
            <person name="Wiebenga A."/>
            <person name="Aguilar-Osorio G."/>
            <person name="Amillis S."/>
            <person name="Uchima C.A."/>
            <person name="Anderluh G."/>
            <person name="Asadollahi M."/>
            <person name="Askin M."/>
            <person name="Barry K."/>
            <person name="Battaglia E."/>
            <person name="Bayram O."/>
            <person name="Benocci T."/>
            <person name="Braus-Stromeyer S.A."/>
            <person name="Caldana C."/>
            <person name="Canovas D."/>
            <person name="Cerqueira G.C."/>
            <person name="Chen F."/>
            <person name="Chen W."/>
            <person name="Choi C."/>
            <person name="Clum A."/>
            <person name="Dos Santos R.A."/>
            <person name="Damasio A.R."/>
            <person name="Diallinas G."/>
            <person name="Emri T."/>
            <person name="Fekete E."/>
            <person name="Flipphi M."/>
            <person name="Freyberg S."/>
            <person name="Gallo A."/>
            <person name="Gournas C."/>
            <person name="Habgood R."/>
            <person name="Hainaut M."/>
            <person name="Harispe M.L."/>
            <person name="Henrissat B."/>
            <person name="Hilden K.S."/>
            <person name="Hope R."/>
            <person name="Hossain A."/>
            <person name="Karabika E."/>
            <person name="Karaffa L."/>
            <person name="Karanyi Z."/>
            <person name="Krasevec N."/>
            <person name="Kuo A."/>
            <person name="Kusch H."/>
            <person name="LaButti K."/>
            <person name="Lagendijk E.L."/>
            <person name="Lapidus A."/>
            <person name="Levasseur A."/>
            <person name="Lindquist E."/>
            <person name="Lipzen A."/>
            <person name="Logrieco A.F."/>
            <person name="MacCabe A."/>
            <person name="Maekelae M.R."/>
            <person name="Malavazi I."/>
            <person name="Melin P."/>
            <person name="Meyer V."/>
            <person name="Mielnichuk N."/>
            <person name="Miskei M."/>
            <person name="Molnar A.P."/>
            <person name="Mule G."/>
            <person name="Ngan C.Y."/>
            <person name="Orejas M."/>
            <person name="Orosz E."/>
            <person name="Ouedraogo J.P."/>
            <person name="Overkamp K.M."/>
            <person name="Park H.-S."/>
            <person name="Perrone G."/>
            <person name="Piumi F."/>
            <person name="Punt P.J."/>
            <person name="Ram A.F."/>
            <person name="Ramon A."/>
            <person name="Rauscher S."/>
            <person name="Record E."/>
            <person name="Riano-Pachon D.M."/>
            <person name="Robert V."/>
            <person name="Roehrig J."/>
            <person name="Ruller R."/>
            <person name="Salamov A."/>
            <person name="Salih N.S."/>
            <person name="Samson R.A."/>
            <person name="Sandor E."/>
            <person name="Sanguinetti M."/>
            <person name="Schuetze T."/>
            <person name="Sepcic K."/>
            <person name="Shelest E."/>
            <person name="Sherlock G."/>
            <person name="Sophianopoulou V."/>
            <person name="Squina F.M."/>
            <person name="Sun H."/>
            <person name="Susca A."/>
            <person name="Todd R.B."/>
            <person name="Tsang A."/>
            <person name="Unkles S.E."/>
            <person name="van de Wiele N."/>
            <person name="van Rossen-Uffink D."/>
            <person name="Oliveira J.V."/>
            <person name="Vesth T.C."/>
            <person name="Visser J."/>
            <person name="Yu J.-H."/>
            <person name="Zhou M."/>
            <person name="Andersen M.R."/>
            <person name="Archer D.B."/>
            <person name="Baker S.E."/>
            <person name="Benoit I."/>
            <person name="Brakhage A.A."/>
            <person name="Braus G.H."/>
            <person name="Fischer R."/>
            <person name="Frisvad J.C."/>
            <person name="Goldman G.H."/>
            <person name="Houbraken J."/>
            <person name="Oakley B."/>
            <person name="Pocsi I."/>
            <person name="Scazzocchio C."/>
            <person name="Seiboth B."/>
            <person name="vanKuyk P.A."/>
            <person name="Wortman J."/>
            <person name="Dyer P.S."/>
            <person name="Grigoriev I.V."/>
        </authorList>
    </citation>
    <scope>NUCLEOTIDE SEQUENCE [LARGE SCALE GENOMIC DNA]</scope>
    <source>
        <strain evidence="7">CBS 101740 / IMI 381727 / IBT 21946</strain>
    </source>
</reference>
<evidence type="ECO:0000256" key="2">
    <source>
        <dbReference type="ARBA" id="ARBA00023125"/>
    </source>
</evidence>
<dbReference type="GO" id="GO:0006357">
    <property type="term" value="P:regulation of transcription by RNA polymerase II"/>
    <property type="evidence" value="ECO:0007669"/>
    <property type="project" value="InterPro"/>
</dbReference>
<evidence type="ECO:0000313" key="6">
    <source>
        <dbReference type="EMBL" id="OJJ65590.1"/>
    </source>
</evidence>
<dbReference type="SMART" id="SM00338">
    <property type="entry name" value="BRLZ"/>
    <property type="match status" value="1"/>
</dbReference>
<dbReference type="InterPro" id="IPR000837">
    <property type="entry name" value="AP-1"/>
</dbReference>
<dbReference type="InterPro" id="IPR002112">
    <property type="entry name" value="Leuzip_Jun"/>
</dbReference>
<dbReference type="AlphaFoldDB" id="A0A1L9U1M1"/>
<keyword evidence="1" id="KW-0805">Transcription regulation</keyword>
<evidence type="ECO:0000256" key="1">
    <source>
        <dbReference type="ARBA" id="ARBA00023015"/>
    </source>
</evidence>
<dbReference type="PROSITE" id="PS50217">
    <property type="entry name" value="BZIP"/>
    <property type="match status" value="1"/>
</dbReference>
<dbReference type="GO" id="GO:0003677">
    <property type="term" value="F:DNA binding"/>
    <property type="evidence" value="ECO:0007669"/>
    <property type="project" value="UniProtKB-KW"/>
</dbReference>
<feature type="compositionally biased region" description="Low complexity" evidence="4">
    <location>
        <begin position="135"/>
        <end position="152"/>
    </location>
</feature>
<keyword evidence="2" id="KW-0238">DNA-binding</keyword>
<dbReference type="GeneID" id="93578882"/>
<dbReference type="GO" id="GO:0003700">
    <property type="term" value="F:DNA-binding transcription factor activity"/>
    <property type="evidence" value="ECO:0007669"/>
    <property type="project" value="InterPro"/>
</dbReference>
<dbReference type="PROSITE" id="PS00036">
    <property type="entry name" value="BZIP_BASIC"/>
    <property type="match status" value="1"/>
</dbReference>
<feature type="region of interest" description="Disordered" evidence="4">
    <location>
        <begin position="254"/>
        <end position="317"/>
    </location>
</feature>
<evidence type="ECO:0000259" key="5">
    <source>
        <dbReference type="PROSITE" id="PS50217"/>
    </source>
</evidence>
<keyword evidence="7" id="KW-1185">Reference proteome</keyword>
<sequence>MRLSANLNLHATFSGPPATAESFWPGLLPVFTDNTVSRDCVSLLLIAEDNPWLLSSWSPMSLAVGPAARTHSTASSEASFIAPCQIMHRPSDHQWDFSTARTFAFDASAQTSPPLLHTTTPPDSITNNSSGENGGSQWLSSNSSHSRNNQSSTYDAQESLHKIPPLEYEEDERERHKRERALERNRVAADKCRKKKKEHAKYLESRCETVLRENTYLQTEVNSLRSEVLILKNELLRHSRCRDEGIKRHLMRMVKQSSGNARTVSGNLEGKAEPLEQTGSIKQDQGMTSEFDDLVALPASGDGSLAEEQEDTERLPD</sequence>
<dbReference type="OrthoDB" id="295274at2759"/>
<keyword evidence="3" id="KW-0804">Transcription</keyword>
<feature type="compositionally biased region" description="Polar residues" evidence="4">
    <location>
        <begin position="255"/>
        <end position="266"/>
    </location>
</feature>
<feature type="region of interest" description="Disordered" evidence="4">
    <location>
        <begin position="111"/>
        <end position="187"/>
    </location>
</feature>
<feature type="compositionally biased region" description="Polar residues" evidence="4">
    <location>
        <begin position="277"/>
        <end position="288"/>
    </location>
</feature>
<dbReference type="PRINTS" id="PR00043">
    <property type="entry name" value="LEUZIPPRJUN"/>
</dbReference>
<dbReference type="Proteomes" id="UP000184499">
    <property type="component" value="Unassembled WGS sequence"/>
</dbReference>
<evidence type="ECO:0000256" key="4">
    <source>
        <dbReference type="SAM" id="MobiDB-lite"/>
    </source>
</evidence>
<dbReference type="InterPro" id="IPR046347">
    <property type="entry name" value="bZIP_sf"/>
</dbReference>
<feature type="compositionally biased region" description="Low complexity" evidence="4">
    <location>
        <begin position="111"/>
        <end position="122"/>
    </location>
</feature>
<dbReference type="STRING" id="767769.A0A1L9U1M1"/>
<protein>
    <recommendedName>
        <fullName evidence="5">BZIP domain-containing protein</fullName>
    </recommendedName>
</protein>
<dbReference type="PANTHER" id="PTHR23351:SF24">
    <property type="entry name" value="ACTIVATING TRANSCRIPTION FACTOR 3-RELATED"/>
    <property type="match status" value="1"/>
</dbReference>
<accession>A0A1L9U1M1</accession>
<dbReference type="RefSeq" id="XP_067472841.1">
    <property type="nucleotide sequence ID" value="XM_067626394.1"/>
</dbReference>
<dbReference type="PANTHER" id="PTHR23351">
    <property type="entry name" value="FOS TRANSCRIPTION FACTOR-RELATED"/>
    <property type="match status" value="1"/>
</dbReference>